<evidence type="ECO:0000256" key="2">
    <source>
        <dbReference type="ARBA" id="ARBA00007362"/>
    </source>
</evidence>
<keyword evidence="3" id="KW-1003">Cell membrane</keyword>
<evidence type="ECO:0000313" key="10">
    <source>
        <dbReference type="Proteomes" id="UP000321157"/>
    </source>
</evidence>
<evidence type="ECO:0000256" key="7">
    <source>
        <dbReference type="SAM" id="Phobius"/>
    </source>
</evidence>
<dbReference type="InterPro" id="IPR037185">
    <property type="entry name" value="EmrE-like"/>
</dbReference>
<feature type="transmembrane region" description="Helical" evidence="7">
    <location>
        <begin position="73"/>
        <end position="95"/>
    </location>
</feature>
<evidence type="ECO:0000256" key="6">
    <source>
        <dbReference type="ARBA" id="ARBA00023136"/>
    </source>
</evidence>
<reference evidence="9 10" key="1">
    <citation type="submission" date="2019-07" db="EMBL/GenBank/DDBJ databases">
        <title>Whole genome shotgun sequence of Aneurinibacillus danicus NBRC 102444.</title>
        <authorList>
            <person name="Hosoyama A."/>
            <person name="Uohara A."/>
            <person name="Ohji S."/>
            <person name="Ichikawa N."/>
        </authorList>
    </citation>
    <scope>NUCLEOTIDE SEQUENCE [LARGE SCALE GENOMIC DNA]</scope>
    <source>
        <strain evidence="9 10">NBRC 102444</strain>
    </source>
</reference>
<dbReference type="InterPro" id="IPR000620">
    <property type="entry name" value="EamA_dom"/>
</dbReference>
<feature type="transmembrane region" description="Helical" evidence="7">
    <location>
        <begin position="221"/>
        <end position="242"/>
    </location>
</feature>
<comment type="caution">
    <text evidence="9">The sequence shown here is derived from an EMBL/GenBank/DDBJ whole genome shotgun (WGS) entry which is preliminary data.</text>
</comment>
<dbReference type="EMBL" id="BJXX01000047">
    <property type="protein sequence ID" value="GEN33577.1"/>
    <property type="molecule type" value="Genomic_DNA"/>
</dbReference>
<evidence type="ECO:0000256" key="4">
    <source>
        <dbReference type="ARBA" id="ARBA00022692"/>
    </source>
</evidence>
<evidence type="ECO:0000256" key="1">
    <source>
        <dbReference type="ARBA" id="ARBA00004651"/>
    </source>
</evidence>
<dbReference type="PANTHER" id="PTHR32322">
    <property type="entry name" value="INNER MEMBRANE TRANSPORTER"/>
    <property type="match status" value="1"/>
</dbReference>
<evidence type="ECO:0000256" key="5">
    <source>
        <dbReference type="ARBA" id="ARBA00022989"/>
    </source>
</evidence>
<evidence type="ECO:0000259" key="8">
    <source>
        <dbReference type="Pfam" id="PF00892"/>
    </source>
</evidence>
<feature type="transmembrane region" description="Helical" evidence="7">
    <location>
        <begin position="163"/>
        <end position="182"/>
    </location>
</feature>
<comment type="similarity">
    <text evidence="2">Belongs to the EamA transporter family.</text>
</comment>
<dbReference type="PANTHER" id="PTHR32322:SF18">
    <property type="entry name" value="S-ADENOSYLMETHIONINE_S-ADENOSYLHOMOCYSTEINE TRANSPORTER"/>
    <property type="match status" value="1"/>
</dbReference>
<dbReference type="AlphaFoldDB" id="A0A511V3T6"/>
<feature type="transmembrane region" description="Helical" evidence="7">
    <location>
        <begin position="254"/>
        <end position="273"/>
    </location>
</feature>
<evidence type="ECO:0000313" key="9">
    <source>
        <dbReference type="EMBL" id="GEN33577.1"/>
    </source>
</evidence>
<feature type="domain" description="EamA" evidence="8">
    <location>
        <begin position="13"/>
        <end position="145"/>
    </location>
</feature>
<dbReference type="RefSeq" id="WP_246147228.1">
    <property type="nucleotide sequence ID" value="NZ_BJXX01000047.1"/>
</dbReference>
<keyword evidence="4 7" id="KW-0812">Transmembrane</keyword>
<feature type="transmembrane region" description="Helical" evidence="7">
    <location>
        <begin position="40"/>
        <end position="61"/>
    </location>
</feature>
<keyword evidence="5 7" id="KW-1133">Transmembrane helix</keyword>
<dbReference type="SUPFAM" id="SSF103481">
    <property type="entry name" value="Multidrug resistance efflux transporter EmrE"/>
    <property type="match status" value="2"/>
</dbReference>
<protein>
    <submittedName>
        <fullName evidence="9">Membrane protein</fullName>
    </submittedName>
</protein>
<feature type="transmembrane region" description="Helical" evidence="7">
    <location>
        <begin position="129"/>
        <end position="151"/>
    </location>
</feature>
<dbReference type="Pfam" id="PF00892">
    <property type="entry name" value="EamA"/>
    <property type="match status" value="2"/>
</dbReference>
<keyword evidence="10" id="KW-1185">Reference proteome</keyword>
<accession>A0A511V3T6</accession>
<sequence>MKSASGKSNRGFYFLLLLVPLFWGGVFPAGKHIIAEVPPITTAAVRFGLAGLVLLSIVWAKGEWNGAAVKRQWRGLVLLALTGIFAYNVFFFVALRYTSAVNGSLIMATSPVFITLGAVLFLKERWNPRLGIGLTLSLTGVCLVVLGGLPYGAASFSFNVGDLLFLGALGCWVLHGLIGKVVMQDLSPLLTTTVSTVIGSLLLVLCSLPEKGWRSVLSLSAQGWAEMLYMMVCATVIAFLLWNEGIHRIGAGKASLYMNLVPINATWMAVFLYGTLISWQQLAGMGLVIAGVSFVMLDGGVKKLFARQVG</sequence>
<proteinExistence type="inferred from homology"/>
<organism evidence="9 10">
    <name type="scientific">Aneurinibacillus danicus</name>
    <dbReference type="NCBI Taxonomy" id="267746"/>
    <lineage>
        <taxon>Bacteria</taxon>
        <taxon>Bacillati</taxon>
        <taxon>Bacillota</taxon>
        <taxon>Bacilli</taxon>
        <taxon>Bacillales</taxon>
        <taxon>Paenibacillaceae</taxon>
        <taxon>Aneurinibacillus group</taxon>
        <taxon>Aneurinibacillus</taxon>
    </lineage>
</organism>
<feature type="transmembrane region" description="Helical" evidence="7">
    <location>
        <begin position="279"/>
        <end position="297"/>
    </location>
</feature>
<gene>
    <name evidence="9" type="ORF">ADA01nite_10370</name>
</gene>
<evidence type="ECO:0000256" key="3">
    <source>
        <dbReference type="ARBA" id="ARBA00022475"/>
    </source>
</evidence>
<feature type="transmembrane region" description="Helical" evidence="7">
    <location>
        <begin position="12"/>
        <end position="34"/>
    </location>
</feature>
<dbReference type="InterPro" id="IPR050638">
    <property type="entry name" value="AA-Vitamin_Transporters"/>
</dbReference>
<dbReference type="Gene3D" id="1.10.3730.20">
    <property type="match status" value="1"/>
</dbReference>
<dbReference type="GO" id="GO:0005886">
    <property type="term" value="C:plasma membrane"/>
    <property type="evidence" value="ECO:0007669"/>
    <property type="project" value="UniProtKB-SubCell"/>
</dbReference>
<feature type="transmembrane region" description="Helical" evidence="7">
    <location>
        <begin position="101"/>
        <end position="122"/>
    </location>
</feature>
<keyword evidence="6 7" id="KW-0472">Membrane</keyword>
<comment type="subcellular location">
    <subcellularLocation>
        <location evidence="1">Cell membrane</location>
        <topology evidence="1">Multi-pass membrane protein</topology>
    </subcellularLocation>
</comment>
<name>A0A511V3T6_9BACL</name>
<feature type="transmembrane region" description="Helical" evidence="7">
    <location>
        <begin position="189"/>
        <end position="209"/>
    </location>
</feature>
<dbReference type="Proteomes" id="UP000321157">
    <property type="component" value="Unassembled WGS sequence"/>
</dbReference>
<feature type="domain" description="EamA" evidence="8">
    <location>
        <begin position="160"/>
        <end position="296"/>
    </location>
</feature>